<protein>
    <submittedName>
        <fullName evidence="8">MFS transporter</fullName>
    </submittedName>
</protein>
<dbReference type="PANTHER" id="PTHR43826">
    <property type="entry name" value="GLUCOSE-6-PHOSPHATE EXCHANGER SLC37A4"/>
    <property type="match status" value="1"/>
</dbReference>
<keyword evidence="5 6" id="KW-0472">Membrane</keyword>
<name>A0AAU8HS32_9FIRM</name>
<gene>
    <name evidence="8" type="ORF">PRVXH_002086</name>
</gene>
<dbReference type="GO" id="GO:0035435">
    <property type="term" value="P:phosphate ion transmembrane transport"/>
    <property type="evidence" value="ECO:0007669"/>
    <property type="project" value="TreeGrafter"/>
</dbReference>
<feature type="transmembrane region" description="Helical" evidence="6">
    <location>
        <begin position="298"/>
        <end position="317"/>
    </location>
</feature>
<keyword evidence="4 6" id="KW-1133">Transmembrane helix</keyword>
<accession>A0AAU8HS32</accession>
<keyword evidence="2" id="KW-0813">Transport</keyword>
<dbReference type="SUPFAM" id="SSF103473">
    <property type="entry name" value="MFS general substrate transporter"/>
    <property type="match status" value="1"/>
</dbReference>
<proteinExistence type="predicted"/>
<evidence type="ECO:0000256" key="6">
    <source>
        <dbReference type="SAM" id="Phobius"/>
    </source>
</evidence>
<reference evidence="8" key="2">
    <citation type="submission" date="2024-06" db="EMBL/GenBank/DDBJ databases">
        <authorList>
            <person name="Petrova K.O."/>
            <person name="Toshchakov S.V."/>
            <person name="Boltjanskaja Y.V."/>
            <person name="Kevbrin V.V."/>
        </authorList>
    </citation>
    <scope>NUCLEOTIDE SEQUENCE</scope>
    <source>
        <strain evidence="8">Z-710</strain>
    </source>
</reference>
<evidence type="ECO:0000256" key="2">
    <source>
        <dbReference type="ARBA" id="ARBA00022448"/>
    </source>
</evidence>
<feature type="transmembrane region" description="Helical" evidence="6">
    <location>
        <begin position="269"/>
        <end position="289"/>
    </location>
</feature>
<evidence type="ECO:0000259" key="7">
    <source>
        <dbReference type="PROSITE" id="PS50850"/>
    </source>
</evidence>
<dbReference type="Gene3D" id="1.20.1250.20">
    <property type="entry name" value="MFS general substrate transporter like domains"/>
    <property type="match status" value="2"/>
</dbReference>
<dbReference type="PANTHER" id="PTHR43826:SF3">
    <property type="entry name" value="GLUCOSE-6-PHOSPHATE EXCHANGER SLC37A4"/>
    <property type="match status" value="1"/>
</dbReference>
<evidence type="ECO:0000256" key="1">
    <source>
        <dbReference type="ARBA" id="ARBA00004651"/>
    </source>
</evidence>
<dbReference type="AlphaFoldDB" id="A0AAU8HS32"/>
<feature type="transmembrane region" description="Helical" evidence="6">
    <location>
        <begin position="86"/>
        <end position="103"/>
    </location>
</feature>
<dbReference type="InterPro" id="IPR036259">
    <property type="entry name" value="MFS_trans_sf"/>
</dbReference>
<evidence type="ECO:0000256" key="5">
    <source>
        <dbReference type="ARBA" id="ARBA00023136"/>
    </source>
</evidence>
<comment type="subcellular location">
    <subcellularLocation>
        <location evidence="1">Cell membrane</location>
        <topology evidence="1">Multi-pass membrane protein</topology>
    </subcellularLocation>
</comment>
<feature type="transmembrane region" description="Helical" evidence="6">
    <location>
        <begin position="357"/>
        <end position="382"/>
    </location>
</feature>
<evidence type="ECO:0000313" key="8">
    <source>
        <dbReference type="EMBL" id="XCI28140.1"/>
    </source>
</evidence>
<feature type="transmembrane region" description="Helical" evidence="6">
    <location>
        <begin position="323"/>
        <end position="345"/>
    </location>
</feature>
<feature type="transmembrane region" description="Helical" evidence="6">
    <location>
        <begin position="60"/>
        <end position="79"/>
    </location>
</feature>
<dbReference type="RefSeq" id="WP_353892717.1">
    <property type="nucleotide sequence ID" value="NZ_CP159485.1"/>
</dbReference>
<feature type="transmembrane region" description="Helical" evidence="6">
    <location>
        <begin position="402"/>
        <end position="420"/>
    </location>
</feature>
<evidence type="ECO:0000256" key="3">
    <source>
        <dbReference type="ARBA" id="ARBA00022692"/>
    </source>
</evidence>
<feature type="transmembrane region" description="Helical" evidence="6">
    <location>
        <begin position="234"/>
        <end position="257"/>
    </location>
</feature>
<dbReference type="EMBL" id="CP159485">
    <property type="protein sequence ID" value="XCI28140.1"/>
    <property type="molecule type" value="Genomic_DNA"/>
</dbReference>
<dbReference type="PROSITE" id="PS50850">
    <property type="entry name" value="MFS"/>
    <property type="match status" value="1"/>
</dbReference>
<dbReference type="InterPro" id="IPR051337">
    <property type="entry name" value="OPA_Antiporter"/>
</dbReference>
<feature type="transmembrane region" description="Helical" evidence="6">
    <location>
        <begin position="109"/>
        <end position="127"/>
    </location>
</feature>
<dbReference type="GO" id="GO:0005886">
    <property type="term" value="C:plasma membrane"/>
    <property type="evidence" value="ECO:0007669"/>
    <property type="project" value="UniProtKB-SubCell"/>
</dbReference>
<keyword evidence="3 6" id="KW-0812">Transmembrane</keyword>
<dbReference type="InterPro" id="IPR020846">
    <property type="entry name" value="MFS_dom"/>
</dbReference>
<sequence>MDSQRRYKTYKWSNWGLIALAFVVVFFHRYSTGVVAEEFARDLGLSPQRQGTQLGNLAAMYFWAYAIMQIPSGVMADYIGPKKTTAYGMLLAGVGSALLGYSVNIQMAYVGRLLVGIGVAGGFISLLKIQAVWFKAEEFPTISGWSSLIGNLGGVLATYPFALLVGYIGWQLSFKMMGLVSLILFLLIMLLVKDSPKDVGLAGPNDKDIMTKPNTTLFQSIKKVVLNKHTWPNFFVLFCLMGTITSFSGLWGIPYLTQVYNMTRDSASIYVLLLTIGIMLGSLMVGYLAKYVGSTRKIMLGGAIIFTLIWIYKIVLAGGKPNIAILPALYLLMGISAVTFILSFTNVKNVNEPSLSGIATSVANVGGFLGAALLNNTIGFILDIQGQSLNGVGTDSTHAFQMAFLVYLIMGIVAILAVLFQREKL</sequence>
<feature type="transmembrane region" description="Helical" evidence="6">
    <location>
        <begin position="176"/>
        <end position="192"/>
    </location>
</feature>
<evidence type="ECO:0000256" key="4">
    <source>
        <dbReference type="ARBA" id="ARBA00022989"/>
    </source>
</evidence>
<feature type="domain" description="Major facilitator superfamily (MFS) profile" evidence="7">
    <location>
        <begin position="14"/>
        <end position="425"/>
    </location>
</feature>
<feature type="transmembrane region" description="Helical" evidence="6">
    <location>
        <begin position="148"/>
        <end position="170"/>
    </location>
</feature>
<dbReference type="GO" id="GO:0061513">
    <property type="term" value="F:glucose 6-phosphate:phosphate antiporter activity"/>
    <property type="evidence" value="ECO:0007669"/>
    <property type="project" value="TreeGrafter"/>
</dbReference>
<dbReference type="InterPro" id="IPR011701">
    <property type="entry name" value="MFS"/>
</dbReference>
<organism evidence="8">
    <name type="scientific">Proteinivorax hydrogeniformans</name>
    <dbReference type="NCBI Taxonomy" id="1826727"/>
    <lineage>
        <taxon>Bacteria</taxon>
        <taxon>Bacillati</taxon>
        <taxon>Bacillota</taxon>
        <taxon>Clostridia</taxon>
        <taxon>Eubacteriales</taxon>
        <taxon>Proteinivoracaceae</taxon>
        <taxon>Proteinivorax</taxon>
    </lineage>
</organism>
<reference evidence="8" key="1">
    <citation type="journal article" date="2018" name="Antonie Van Leeuwenhoek">
        <title>Proteinivorax hydrogeniformans sp. nov., an anaerobic, haloalkaliphilic bacterium fermenting proteinaceous compounds with high hydrogen production.</title>
        <authorList>
            <person name="Boltyanskaya Y."/>
            <person name="Detkova E."/>
            <person name="Pimenov N."/>
            <person name="Kevbrin V."/>
        </authorList>
    </citation>
    <scope>NUCLEOTIDE SEQUENCE</scope>
    <source>
        <strain evidence="8">Z-710</strain>
    </source>
</reference>
<dbReference type="Pfam" id="PF07690">
    <property type="entry name" value="MFS_1"/>
    <property type="match status" value="1"/>
</dbReference>